<dbReference type="Proteomes" id="UP000807115">
    <property type="component" value="Chromosome 10"/>
</dbReference>
<reference evidence="2" key="2">
    <citation type="submission" date="2020-10" db="EMBL/GenBank/DDBJ databases">
        <authorList>
            <person name="Cooper E.A."/>
            <person name="Brenton Z.W."/>
            <person name="Flinn B.S."/>
            <person name="Jenkins J."/>
            <person name="Shu S."/>
            <person name="Flowers D."/>
            <person name="Luo F."/>
            <person name="Wang Y."/>
            <person name="Xia P."/>
            <person name="Barry K."/>
            <person name="Daum C."/>
            <person name="Lipzen A."/>
            <person name="Yoshinaga Y."/>
            <person name="Schmutz J."/>
            <person name="Saski C."/>
            <person name="Vermerris W."/>
            <person name="Kresovich S."/>
        </authorList>
    </citation>
    <scope>NUCLEOTIDE SEQUENCE</scope>
</reference>
<evidence type="ECO:0000256" key="1">
    <source>
        <dbReference type="SAM" id="MobiDB-lite"/>
    </source>
</evidence>
<dbReference type="AlphaFoldDB" id="A0A921Q4L9"/>
<dbReference type="EMBL" id="CM027689">
    <property type="protein sequence ID" value="KAG0515479.1"/>
    <property type="molecule type" value="Genomic_DNA"/>
</dbReference>
<dbReference type="PANTHER" id="PTHR33972:SF3">
    <property type="entry name" value="OS06G0661500 PROTEIN"/>
    <property type="match status" value="1"/>
</dbReference>
<name>A0A921Q4L9_SORBI</name>
<protein>
    <submittedName>
        <fullName evidence="2">Uncharacterized protein</fullName>
    </submittedName>
</protein>
<comment type="caution">
    <text evidence="2">The sequence shown here is derived from an EMBL/GenBank/DDBJ whole genome shotgun (WGS) entry which is preliminary data.</text>
</comment>
<accession>A0A921Q4L9</accession>
<reference evidence="2" key="1">
    <citation type="journal article" date="2019" name="BMC Genomics">
        <title>A new reference genome for Sorghum bicolor reveals high levels of sequence similarity between sweet and grain genotypes: implications for the genetics of sugar metabolism.</title>
        <authorList>
            <person name="Cooper E.A."/>
            <person name="Brenton Z.W."/>
            <person name="Flinn B.S."/>
            <person name="Jenkins J."/>
            <person name="Shu S."/>
            <person name="Flowers D."/>
            <person name="Luo F."/>
            <person name="Wang Y."/>
            <person name="Xia P."/>
            <person name="Barry K."/>
            <person name="Daum C."/>
            <person name="Lipzen A."/>
            <person name="Yoshinaga Y."/>
            <person name="Schmutz J."/>
            <person name="Saski C."/>
            <person name="Vermerris W."/>
            <person name="Kresovich S."/>
        </authorList>
    </citation>
    <scope>NUCLEOTIDE SEQUENCE</scope>
</reference>
<evidence type="ECO:0000313" key="3">
    <source>
        <dbReference type="Proteomes" id="UP000807115"/>
    </source>
</evidence>
<proteinExistence type="predicted"/>
<evidence type="ECO:0000313" key="2">
    <source>
        <dbReference type="EMBL" id="KAG0515479.1"/>
    </source>
</evidence>
<sequence>MARVLSSRAAAVLARRLGAQPGVVLSRRHNHTRRPAAEVLEEDAAGPSAPAADASALSRRLEEAIDSAMARVAEPDWAPFRPGTSYFVPPRPAGMAQGILALLGHGGGLTGSSAAPRRGLSTDEARAVVGDSRGYPCSTYFIQGRFPDEVESPNMDVNQAREE</sequence>
<gene>
    <name evidence="2" type="ORF">BDA96_10G282400</name>
</gene>
<feature type="region of interest" description="Disordered" evidence="1">
    <location>
        <begin position="26"/>
        <end position="51"/>
    </location>
</feature>
<dbReference type="PANTHER" id="PTHR33972">
    <property type="entry name" value="EXPRESSED PROTEIN"/>
    <property type="match status" value="1"/>
</dbReference>
<organism evidence="2 3">
    <name type="scientific">Sorghum bicolor</name>
    <name type="common">Sorghum</name>
    <name type="synonym">Sorghum vulgare</name>
    <dbReference type="NCBI Taxonomy" id="4558"/>
    <lineage>
        <taxon>Eukaryota</taxon>
        <taxon>Viridiplantae</taxon>
        <taxon>Streptophyta</taxon>
        <taxon>Embryophyta</taxon>
        <taxon>Tracheophyta</taxon>
        <taxon>Spermatophyta</taxon>
        <taxon>Magnoliopsida</taxon>
        <taxon>Liliopsida</taxon>
        <taxon>Poales</taxon>
        <taxon>Poaceae</taxon>
        <taxon>PACMAD clade</taxon>
        <taxon>Panicoideae</taxon>
        <taxon>Andropogonodae</taxon>
        <taxon>Andropogoneae</taxon>
        <taxon>Sorghinae</taxon>
        <taxon>Sorghum</taxon>
    </lineage>
</organism>